<proteinExistence type="predicted"/>
<dbReference type="OrthoDB" id="46529at2759"/>
<evidence type="ECO:0000313" key="3">
    <source>
        <dbReference type="Proteomes" id="UP000195402"/>
    </source>
</evidence>
<reference evidence="2 3" key="1">
    <citation type="journal article" date="2017" name="Mol. Plant">
        <title>The Genome of Medicinal Plant Macleaya cordata Provides New Insights into Benzylisoquinoline Alkaloids Metabolism.</title>
        <authorList>
            <person name="Liu X."/>
            <person name="Liu Y."/>
            <person name="Huang P."/>
            <person name="Ma Y."/>
            <person name="Qing Z."/>
            <person name="Tang Q."/>
            <person name="Cao H."/>
            <person name="Cheng P."/>
            <person name="Zheng Y."/>
            <person name="Yuan Z."/>
            <person name="Zhou Y."/>
            <person name="Liu J."/>
            <person name="Tang Z."/>
            <person name="Zhuo Y."/>
            <person name="Zhang Y."/>
            <person name="Yu L."/>
            <person name="Huang J."/>
            <person name="Yang P."/>
            <person name="Peng Q."/>
            <person name="Zhang J."/>
            <person name="Jiang W."/>
            <person name="Zhang Z."/>
            <person name="Lin K."/>
            <person name="Ro D.K."/>
            <person name="Chen X."/>
            <person name="Xiong X."/>
            <person name="Shang Y."/>
            <person name="Huang S."/>
            <person name="Zeng J."/>
        </authorList>
    </citation>
    <scope>NUCLEOTIDE SEQUENCE [LARGE SCALE GENOMIC DNA]</scope>
    <source>
        <strain evidence="3">cv. BLH2017</strain>
        <tissue evidence="2">Root</tissue>
    </source>
</reference>
<comment type="caution">
    <text evidence="2">The sequence shown here is derived from an EMBL/GenBank/DDBJ whole genome shotgun (WGS) entry which is preliminary data.</text>
</comment>
<organism evidence="2 3">
    <name type="scientific">Macleaya cordata</name>
    <name type="common">Five-seeded plume-poppy</name>
    <name type="synonym">Bocconia cordata</name>
    <dbReference type="NCBI Taxonomy" id="56857"/>
    <lineage>
        <taxon>Eukaryota</taxon>
        <taxon>Viridiplantae</taxon>
        <taxon>Streptophyta</taxon>
        <taxon>Embryophyta</taxon>
        <taxon>Tracheophyta</taxon>
        <taxon>Spermatophyta</taxon>
        <taxon>Magnoliopsida</taxon>
        <taxon>Ranunculales</taxon>
        <taxon>Papaveraceae</taxon>
        <taxon>Papaveroideae</taxon>
        <taxon>Macleaya</taxon>
    </lineage>
</organism>
<evidence type="ECO:0008006" key="4">
    <source>
        <dbReference type="Google" id="ProtNLM"/>
    </source>
</evidence>
<dbReference type="GO" id="GO:0047617">
    <property type="term" value="F:fatty acyl-CoA hydrolase activity"/>
    <property type="evidence" value="ECO:0007669"/>
    <property type="project" value="InterPro"/>
</dbReference>
<dbReference type="Proteomes" id="UP000195402">
    <property type="component" value="Unassembled WGS sequence"/>
</dbReference>
<dbReference type="AlphaFoldDB" id="A0A200PP49"/>
<gene>
    <name evidence="2" type="ORF">BVC80_9069g116</name>
</gene>
<dbReference type="InterPro" id="IPR029069">
    <property type="entry name" value="HotDog_dom_sf"/>
</dbReference>
<evidence type="ECO:0000313" key="2">
    <source>
        <dbReference type="EMBL" id="OUZ99993.1"/>
    </source>
</evidence>
<dbReference type="InterPro" id="IPR039298">
    <property type="entry name" value="ACOT13"/>
</dbReference>
<dbReference type="PANTHER" id="PTHR21660:SF1">
    <property type="entry name" value="ACYL-COENZYME A THIOESTERASE 13"/>
    <property type="match status" value="1"/>
</dbReference>
<dbReference type="EMBL" id="MVGT01004386">
    <property type="protein sequence ID" value="OUZ99993.1"/>
    <property type="molecule type" value="Genomic_DNA"/>
</dbReference>
<protein>
    <recommendedName>
        <fullName evidence="4">Thioesterase superfamily</fullName>
    </recommendedName>
</protein>
<dbReference type="PANTHER" id="PTHR21660">
    <property type="entry name" value="THIOESTERASE SUPERFAMILY MEMBER-RELATED"/>
    <property type="match status" value="1"/>
</dbReference>
<dbReference type="Gene3D" id="3.10.129.10">
    <property type="entry name" value="Hotdog Thioesterase"/>
    <property type="match status" value="1"/>
</dbReference>
<keyword evidence="1" id="KW-0378">Hydrolase</keyword>
<dbReference type="InParanoid" id="A0A200PP49"/>
<dbReference type="SUPFAM" id="SSF54637">
    <property type="entry name" value="Thioesterase/thiol ester dehydrase-isomerase"/>
    <property type="match status" value="1"/>
</dbReference>
<evidence type="ECO:0000256" key="1">
    <source>
        <dbReference type="ARBA" id="ARBA00022801"/>
    </source>
</evidence>
<keyword evidence="3" id="KW-1185">Reference proteome</keyword>
<accession>A0A200PP49</accession>
<dbReference type="OMA" id="ECIVLMA"/>
<name>A0A200PP49_MACCD</name>
<sequence length="115" mass="12656">MKEDDDDDDECIVLMAKKWVEGVGQGSRGTEFETKAVQNIRSVRVHRGLIRCNFVVPKSLSDRDGNWHVRAIASLIDIVGAAAIVSSVGSINTSVDFNISYFSTAKIDVRIFSLP</sequence>